<accession>A0A419W8I2</accession>
<keyword evidence="1" id="KW-0472">Membrane</keyword>
<keyword evidence="1" id="KW-1133">Transmembrane helix</keyword>
<organism evidence="2 3">
    <name type="scientific">Mangrovibacterium diazotrophicum</name>
    <dbReference type="NCBI Taxonomy" id="1261403"/>
    <lineage>
        <taxon>Bacteria</taxon>
        <taxon>Pseudomonadati</taxon>
        <taxon>Bacteroidota</taxon>
        <taxon>Bacteroidia</taxon>
        <taxon>Marinilabiliales</taxon>
        <taxon>Prolixibacteraceae</taxon>
        <taxon>Mangrovibacterium</taxon>
    </lineage>
</organism>
<dbReference type="RefSeq" id="WP_120273034.1">
    <property type="nucleotide sequence ID" value="NZ_RAPN01000001.1"/>
</dbReference>
<evidence type="ECO:0000313" key="2">
    <source>
        <dbReference type="EMBL" id="RKD91758.1"/>
    </source>
</evidence>
<dbReference type="InterPro" id="IPR045764">
    <property type="entry name" value="DUF6132"/>
</dbReference>
<dbReference type="EMBL" id="RAPN01000001">
    <property type="protein sequence ID" value="RKD91758.1"/>
    <property type="molecule type" value="Genomic_DNA"/>
</dbReference>
<evidence type="ECO:0000313" key="3">
    <source>
        <dbReference type="Proteomes" id="UP000283387"/>
    </source>
</evidence>
<name>A0A419W8I2_9BACT</name>
<keyword evidence="1" id="KW-0812">Transmembrane</keyword>
<dbReference type="Pfam" id="PF19628">
    <property type="entry name" value="DUF6132"/>
    <property type="match status" value="1"/>
</dbReference>
<evidence type="ECO:0000256" key="1">
    <source>
        <dbReference type="SAM" id="Phobius"/>
    </source>
</evidence>
<sequence length="76" mass="8536">MKLRKFTSKYKWQLFGTGIGIIAGFLYWYYIGCTSGTCPIQSNWHTSSLYGGLLGYFVSDLKKKPAAKEEDQDGAV</sequence>
<dbReference type="Proteomes" id="UP000283387">
    <property type="component" value="Unassembled WGS sequence"/>
</dbReference>
<reference evidence="2 3" key="1">
    <citation type="submission" date="2018-09" db="EMBL/GenBank/DDBJ databases">
        <title>Genomic Encyclopedia of Archaeal and Bacterial Type Strains, Phase II (KMG-II): from individual species to whole genera.</title>
        <authorList>
            <person name="Goeker M."/>
        </authorList>
    </citation>
    <scope>NUCLEOTIDE SEQUENCE [LARGE SCALE GENOMIC DNA]</scope>
    <source>
        <strain evidence="2 3">DSM 27148</strain>
    </source>
</reference>
<gene>
    <name evidence="2" type="ORF">BC643_2123</name>
</gene>
<feature type="transmembrane region" description="Helical" evidence="1">
    <location>
        <begin position="12"/>
        <end position="30"/>
    </location>
</feature>
<dbReference type="AlphaFoldDB" id="A0A419W8I2"/>
<proteinExistence type="predicted"/>
<comment type="caution">
    <text evidence="2">The sequence shown here is derived from an EMBL/GenBank/DDBJ whole genome shotgun (WGS) entry which is preliminary data.</text>
</comment>
<keyword evidence="3" id="KW-1185">Reference proteome</keyword>
<protein>
    <submittedName>
        <fullName evidence="2">Uncharacterized protein</fullName>
    </submittedName>
</protein>
<dbReference type="OrthoDB" id="2062758at2"/>